<evidence type="ECO:0000259" key="1">
    <source>
        <dbReference type="Pfam" id="PF08348"/>
    </source>
</evidence>
<dbReference type="PANTHER" id="PTHR35568:SF1">
    <property type="entry name" value="TRANSCRIPTIONAL REGULATOR DAUR"/>
    <property type="match status" value="1"/>
</dbReference>
<accession>A0ABW3DCR0</accession>
<reference evidence="4" key="1">
    <citation type="journal article" date="2019" name="Int. J. Syst. Evol. Microbiol.">
        <title>The Global Catalogue of Microorganisms (GCM) 10K type strain sequencing project: providing services to taxonomists for standard genome sequencing and annotation.</title>
        <authorList>
            <consortium name="The Broad Institute Genomics Platform"/>
            <consortium name="The Broad Institute Genome Sequencing Center for Infectious Disease"/>
            <person name="Wu L."/>
            <person name="Ma J."/>
        </authorList>
    </citation>
    <scope>NUCLEOTIDE SEQUENCE [LARGE SCALE GENOMIC DNA]</scope>
    <source>
        <strain evidence="4">CCUG 57263</strain>
    </source>
</reference>
<protein>
    <submittedName>
        <fullName evidence="3">Helix-turn-helix transcriptional regulator</fullName>
    </submittedName>
</protein>
<evidence type="ECO:0000313" key="4">
    <source>
        <dbReference type="Proteomes" id="UP001597120"/>
    </source>
</evidence>
<dbReference type="EMBL" id="JBHTIU010000076">
    <property type="protein sequence ID" value="MFD0871283.1"/>
    <property type="molecule type" value="Genomic_DNA"/>
</dbReference>
<gene>
    <name evidence="3" type="ORF">ACFQ03_19240</name>
</gene>
<dbReference type="PANTHER" id="PTHR35568">
    <property type="entry name" value="TRANSCRIPTIONAL REGULATOR DAUR"/>
    <property type="match status" value="1"/>
</dbReference>
<sequence length="220" mass="24980">MKNEIELFSSIAKAITKHFGEKCEVVFHDLTDGYESTIAVIENGHVTGRKVGDCGSNLGLEVLRGTVEDGDKYNYITQTKDGRILRSTSIYLKNKENETIGALCINLDISEFLMAEQTIKSITMHSFENEVKETFVNDVNELLDFLLQECQNEIGKAVSHMTKEDKQRAVEFLDQKGAFLIKKSGDKVCQFLDISKFTLYNYLDTIRGEQQRKSNPTKLF</sequence>
<dbReference type="RefSeq" id="WP_313960589.1">
    <property type="nucleotide sequence ID" value="NZ_JBHTIU010000076.1"/>
</dbReference>
<feature type="domain" description="Transcriptional regulator DauR-like HTH" evidence="2">
    <location>
        <begin position="143"/>
        <end position="204"/>
    </location>
</feature>
<dbReference type="InterPro" id="IPR039446">
    <property type="entry name" value="DauR-like"/>
</dbReference>
<dbReference type="Pfam" id="PF08348">
    <property type="entry name" value="PAS_6"/>
    <property type="match status" value="1"/>
</dbReference>
<feature type="domain" description="YheO-like" evidence="1">
    <location>
        <begin position="7"/>
        <end position="117"/>
    </location>
</feature>
<dbReference type="InterPro" id="IPR013559">
    <property type="entry name" value="YheO"/>
</dbReference>
<dbReference type="InterPro" id="IPR039445">
    <property type="entry name" value="DauR-like_HTH"/>
</dbReference>
<comment type="caution">
    <text evidence="3">The sequence shown here is derived from an EMBL/GenBank/DDBJ whole genome shotgun (WGS) entry which is preliminary data.</text>
</comment>
<proteinExistence type="predicted"/>
<organism evidence="3 4">
    <name type="scientific">Paenibacillus residui</name>
    <dbReference type="NCBI Taxonomy" id="629724"/>
    <lineage>
        <taxon>Bacteria</taxon>
        <taxon>Bacillati</taxon>
        <taxon>Bacillota</taxon>
        <taxon>Bacilli</taxon>
        <taxon>Bacillales</taxon>
        <taxon>Paenibacillaceae</taxon>
        <taxon>Paenibacillus</taxon>
    </lineage>
</organism>
<name>A0ABW3DCR0_9BACL</name>
<evidence type="ECO:0000313" key="3">
    <source>
        <dbReference type="EMBL" id="MFD0871283.1"/>
    </source>
</evidence>
<keyword evidence="4" id="KW-1185">Reference proteome</keyword>
<dbReference type="Proteomes" id="UP001597120">
    <property type="component" value="Unassembled WGS sequence"/>
</dbReference>
<evidence type="ECO:0000259" key="2">
    <source>
        <dbReference type="Pfam" id="PF13309"/>
    </source>
</evidence>
<dbReference type="Pfam" id="PF13309">
    <property type="entry name" value="HTH_22"/>
    <property type="match status" value="1"/>
</dbReference>